<dbReference type="FunFam" id="3.30.499.10:FF:000019">
    <property type="entry name" value="Aconitate hydratase"/>
    <property type="match status" value="1"/>
</dbReference>
<protein>
    <submittedName>
        <fullName evidence="9">Putative aconitate hydratase</fullName>
    </submittedName>
</protein>
<dbReference type="PROSITE" id="PS00450">
    <property type="entry name" value="ACONITASE_1"/>
    <property type="match status" value="1"/>
</dbReference>
<feature type="domain" description="Aconitase/3-isopropylmalate dehydratase large subunit alpha/beta/alpha" evidence="7">
    <location>
        <begin position="5"/>
        <end position="282"/>
    </location>
</feature>
<feature type="domain" description="Aconitase A/isopropylmalate dehydratase small subunit swivel" evidence="8">
    <location>
        <begin position="519"/>
        <end position="572"/>
    </location>
</feature>
<evidence type="ECO:0000313" key="9">
    <source>
        <dbReference type="EMBL" id="ABY95455.1"/>
    </source>
</evidence>
<dbReference type="Pfam" id="PF00330">
    <property type="entry name" value="Aconitase"/>
    <property type="match status" value="2"/>
</dbReference>
<dbReference type="InterPro" id="IPR015928">
    <property type="entry name" value="Aconitase/3IPM_dehydase_swvl"/>
</dbReference>
<evidence type="ECO:0000256" key="3">
    <source>
        <dbReference type="ARBA" id="ARBA00011245"/>
    </source>
</evidence>
<dbReference type="KEGG" id="tpd:Teth39_1819"/>
<dbReference type="Gene3D" id="3.30.499.10">
    <property type="entry name" value="Aconitase, domain 3"/>
    <property type="match status" value="2"/>
</dbReference>
<evidence type="ECO:0000256" key="5">
    <source>
        <dbReference type="ARBA" id="ARBA00023004"/>
    </source>
</evidence>
<gene>
    <name evidence="9" type="ordered locus">Teth39_1819</name>
</gene>
<keyword evidence="4" id="KW-0479">Metal-binding</keyword>
<keyword evidence="10" id="KW-1185">Reference proteome</keyword>
<dbReference type="HOGENOM" id="CLU_006714_2_3_9"/>
<accession>B0KCA1</accession>
<dbReference type="Pfam" id="PF00694">
    <property type="entry name" value="Aconitase_C"/>
    <property type="match status" value="1"/>
</dbReference>
<comment type="subunit">
    <text evidence="3">Monomer.</text>
</comment>
<dbReference type="AlphaFoldDB" id="B0KCA1"/>
<dbReference type="NCBIfam" id="NF001614">
    <property type="entry name" value="PRK00402.1"/>
    <property type="match status" value="1"/>
</dbReference>
<dbReference type="GO" id="GO:0046872">
    <property type="term" value="F:metal ion binding"/>
    <property type="evidence" value="ECO:0007669"/>
    <property type="project" value="UniProtKB-KW"/>
</dbReference>
<dbReference type="NCBIfam" id="NF005558">
    <property type="entry name" value="PRK07229.1"/>
    <property type="match status" value="1"/>
</dbReference>
<dbReference type="RefSeq" id="WP_009051773.1">
    <property type="nucleotide sequence ID" value="NC_010321.1"/>
</dbReference>
<keyword evidence="6" id="KW-0411">Iron-sulfur</keyword>
<dbReference type="CDD" id="cd01585">
    <property type="entry name" value="AcnA_Bact"/>
    <property type="match status" value="1"/>
</dbReference>
<dbReference type="GO" id="GO:0005829">
    <property type="term" value="C:cytosol"/>
    <property type="evidence" value="ECO:0007669"/>
    <property type="project" value="TreeGrafter"/>
</dbReference>
<comment type="cofactor">
    <cofactor evidence="1">
        <name>[4Fe-4S] cluster</name>
        <dbReference type="ChEBI" id="CHEBI:49883"/>
    </cofactor>
</comment>
<dbReference type="Proteomes" id="UP000002156">
    <property type="component" value="Chromosome"/>
</dbReference>
<dbReference type="NCBIfam" id="TIGR01342">
    <property type="entry name" value="acon_putative"/>
    <property type="match status" value="1"/>
</dbReference>
<evidence type="ECO:0000256" key="6">
    <source>
        <dbReference type="ARBA" id="ARBA00023014"/>
    </source>
</evidence>
<name>B0KCA1_THEP3</name>
<dbReference type="InterPro" id="IPR001030">
    <property type="entry name" value="Acoase/IPM_deHydtase_lsu_aba"/>
</dbReference>
<evidence type="ECO:0000259" key="7">
    <source>
        <dbReference type="Pfam" id="PF00330"/>
    </source>
</evidence>
<dbReference type="SUPFAM" id="SSF53732">
    <property type="entry name" value="Aconitase iron-sulfur domain"/>
    <property type="match status" value="1"/>
</dbReference>
<dbReference type="STRING" id="340099.Teth39_1819"/>
<dbReference type="eggNOG" id="COG1048">
    <property type="taxonomic scope" value="Bacteria"/>
</dbReference>
<evidence type="ECO:0000256" key="2">
    <source>
        <dbReference type="ARBA" id="ARBA00007185"/>
    </source>
</evidence>
<dbReference type="InterPro" id="IPR050926">
    <property type="entry name" value="Aconitase/IPM_isomerase"/>
</dbReference>
<dbReference type="InterPro" id="IPR015931">
    <property type="entry name" value="Acnase/IPM_dHydase_lsu_aba_1/3"/>
</dbReference>
<feature type="domain" description="Aconitase/3-isopropylmalate dehydratase large subunit alpha/beta/alpha" evidence="7">
    <location>
        <begin position="286"/>
        <end position="405"/>
    </location>
</feature>
<dbReference type="InterPro" id="IPR036008">
    <property type="entry name" value="Aconitase_4Fe-4S_dom"/>
</dbReference>
<dbReference type="InterPro" id="IPR000573">
    <property type="entry name" value="AconitaseA/IPMdHydase_ssu_swvl"/>
</dbReference>
<evidence type="ECO:0000313" key="10">
    <source>
        <dbReference type="Proteomes" id="UP000002156"/>
    </source>
</evidence>
<evidence type="ECO:0000256" key="4">
    <source>
        <dbReference type="ARBA" id="ARBA00022723"/>
    </source>
</evidence>
<dbReference type="PRINTS" id="PR00415">
    <property type="entry name" value="ACONITASE"/>
</dbReference>
<dbReference type="EMBL" id="CP000924">
    <property type="protein sequence ID" value="ABY95455.1"/>
    <property type="molecule type" value="Genomic_DNA"/>
</dbReference>
<evidence type="ECO:0000256" key="1">
    <source>
        <dbReference type="ARBA" id="ARBA00001966"/>
    </source>
</evidence>
<dbReference type="PANTHER" id="PTHR43160">
    <property type="entry name" value="ACONITATE HYDRATASE B"/>
    <property type="match status" value="1"/>
</dbReference>
<dbReference type="Gene3D" id="3.20.19.10">
    <property type="entry name" value="Aconitase, domain 4"/>
    <property type="match status" value="1"/>
</dbReference>
<dbReference type="PROSITE" id="PS01244">
    <property type="entry name" value="ACONITASE_2"/>
    <property type="match status" value="1"/>
</dbReference>
<organism evidence="9 10">
    <name type="scientific">Thermoanaerobacter pseudethanolicus (strain ATCC 33223 / 39E)</name>
    <name type="common">Clostridium thermohydrosulfuricum</name>
    <dbReference type="NCBI Taxonomy" id="340099"/>
    <lineage>
        <taxon>Bacteria</taxon>
        <taxon>Bacillati</taxon>
        <taxon>Bacillota</taxon>
        <taxon>Clostridia</taxon>
        <taxon>Thermoanaerobacterales</taxon>
        <taxon>Thermoanaerobacteraceae</taxon>
        <taxon>Thermoanaerobacter</taxon>
    </lineage>
</organism>
<dbReference type="InterPro" id="IPR018136">
    <property type="entry name" value="Aconitase_4Fe-4S_BS"/>
</dbReference>
<dbReference type="UniPathway" id="UPA00223">
    <property type="reaction ID" value="UER00718"/>
</dbReference>
<proteinExistence type="inferred from homology"/>
<evidence type="ECO:0000259" key="8">
    <source>
        <dbReference type="Pfam" id="PF00694"/>
    </source>
</evidence>
<reference evidence="10" key="1">
    <citation type="submission" date="2008-01" db="EMBL/GenBank/DDBJ databases">
        <title>Complete sequence of Thermoanaerobacter pseudethanolicus 39E.</title>
        <authorList>
            <person name="Copeland A."/>
            <person name="Lucas S."/>
            <person name="Lapidus A."/>
            <person name="Barry K."/>
            <person name="Glavina del Rio T."/>
            <person name="Dalin E."/>
            <person name="Tice H."/>
            <person name="Pitluck S."/>
            <person name="Bruce D."/>
            <person name="Goodwin L."/>
            <person name="Saunders E."/>
            <person name="Brettin T."/>
            <person name="Detter J.C."/>
            <person name="Han C."/>
            <person name="Schmutz J."/>
            <person name="Larimer F."/>
            <person name="Land M."/>
            <person name="Hauser L."/>
            <person name="Kyrpides N."/>
            <person name="Lykidis A."/>
            <person name="Hemme C."/>
            <person name="Fields M.W."/>
            <person name="He Z."/>
            <person name="Zhou J."/>
            <person name="Richardson P."/>
        </authorList>
    </citation>
    <scope>NUCLEOTIDE SEQUENCE [LARGE SCALE GENOMIC DNA]</scope>
    <source>
        <strain evidence="10">ATCC 33223 / DSM 2355 / 39E</strain>
    </source>
</reference>
<dbReference type="GO" id="GO:0003994">
    <property type="term" value="F:aconitate hydratase activity"/>
    <property type="evidence" value="ECO:0007669"/>
    <property type="project" value="TreeGrafter"/>
</dbReference>
<comment type="similarity">
    <text evidence="2">Belongs to the aconitase/IPM isomerase family.</text>
</comment>
<dbReference type="GO" id="GO:0051539">
    <property type="term" value="F:4 iron, 4 sulfur cluster binding"/>
    <property type="evidence" value="ECO:0007669"/>
    <property type="project" value="TreeGrafter"/>
</dbReference>
<dbReference type="InterPro" id="IPR006250">
    <property type="entry name" value="Aconitase_put"/>
</dbReference>
<dbReference type="PANTHER" id="PTHR43160:SF3">
    <property type="entry name" value="ACONITATE HYDRATASE, MITOCHONDRIAL"/>
    <property type="match status" value="1"/>
</dbReference>
<sequence length="639" mass="69130">MNLTQKILSSHLIEGEMVKGQEIAIKIDQTLTQDSTGTMAYLQLEALGIDRVKTELSVAYIDHNTLQQGPENADDHKYIQTVAAKYGIYFSRPGNGICHQVHLERFGRPGKTLLGSDSHTPTAGGLGMLAIGAGGLDVALAMAGEPYRIIMPSIVNVRLTGKLRPWVSAKDVILELLRRLTVKGGVGKIFEYSGDGVKTLSVPERATIANMGAELGATTSIFPSDERTYEFLKAQGREEVFVPLAADEDAEYDEVIEINLDELEPLVALPHSPDNVVKVKDAGRPKVDQVAIGSCTNSSYADLMKVASILRGKVILEHVSLVIAPGSRQVLNMLAKNGALSDLISAGARILESACGPCIGMGQAPATGAISIRTFNRNFYGRSGTKSASVYLVSPEVAAAAALTGYLIDPRELGEAPEVPYVEKFEINDNMIIKPPEDREKVEIIKGPNIKPFPLNTPLSDIEKRVLIKVGDDITTDHIMPSNAKLLPLRSNIPELAKHCFEIIDENFSKRAIEWGGGIIVGGSNYGQGSSREHAALAPLQLGVKAVIAKSFARIHKANLINSGILPLTFVDEKDYEDIEVGDVLKIENAVEQVRSGKKIIIVNVTKGKTFEVTLDVSDRNREILIAGGMINFVKSKKK</sequence>
<keyword evidence="5" id="KW-0408">Iron</keyword>
<dbReference type="SUPFAM" id="SSF52016">
    <property type="entry name" value="LeuD/IlvD-like"/>
    <property type="match status" value="1"/>
</dbReference>
<dbReference type="GO" id="GO:0006099">
    <property type="term" value="P:tricarboxylic acid cycle"/>
    <property type="evidence" value="ECO:0007669"/>
    <property type="project" value="UniProtKB-UniPathway"/>
</dbReference>